<dbReference type="Pfam" id="PF15404">
    <property type="entry name" value="PH_4"/>
    <property type="match status" value="1"/>
</dbReference>
<feature type="region of interest" description="Disordered" evidence="1">
    <location>
        <begin position="108"/>
        <end position="215"/>
    </location>
</feature>
<evidence type="ECO:0000256" key="1">
    <source>
        <dbReference type="SAM" id="MobiDB-lite"/>
    </source>
</evidence>
<dbReference type="OMA" id="DRWVMSI"/>
<gene>
    <name evidence="3" type="ORF">GSTUM_00002146001</name>
</gene>
<dbReference type="STRING" id="656061.D5G6N9"/>
<accession>D5G6N9</accession>
<dbReference type="Proteomes" id="UP000006911">
    <property type="component" value="Unassembled WGS sequence"/>
</dbReference>
<dbReference type="Pfam" id="PF15407">
    <property type="entry name" value="Spo7_2_N"/>
    <property type="match status" value="1"/>
</dbReference>
<dbReference type="KEGG" id="tml:GSTUM_00002146001"/>
<sequence>MSEEIPAPEEEEEEEVLIEQPENVGGLRLDPNSYTAHRLHHATPEHLHVTTRRVFIGPIPIGWLKNHRSEWYGHHRLGVFGAGENPTFSAAEDGCGEPMLGGLIRRDTSDWRTEGDGGEGSGAVNGVLRTPAPLPIPRSDTMTNESQGRKGKGRATNTDGTRQRPTSRGSRKRLKPADLNRGESFATANESWDSAEEAQLLGEQEQEDEEGENAPQMRSIEGLHVETDLEGFPEDLVSQEPVPLSAGSDVAASSVSPARSLEASNSLASLLKHDAQARERLSRQASSRGRTPPPERKLSGRRLGILSRTRGSRSLKKNATGGSPPPPPPPPPPAQRVVTNKERVAAGLVRFNTAVDVRERDREMQMKLADLSRSRTFRHMGRYHHHFRKREGEIVKMENMLVRVEISAAPVPGEYDENESMKIVTHLREKWREFVVVCRQTGEKETPLALLLYKKRVIPAIDRPRVSSHGVMEIPLNPKITKVNLYSTLDKTLVVWLPYKQGSIIYIMRPRCSSSSVEWYTFLQGALGWNSPDKLLICVPDLSLSITVDKPFARVQQKLEEDSDDEAPIREERAVAKNLLNRSMQLLGGVKEWGDIIEHWKQSERMGLAWRRYDRLEWVHGVNEHRMYGTMAMQKTHELEIRPKTHYPTAIRVDGEEMTEPAPVEGFLLRLTSGRGRQERLGGPFYKRLYFTTHDNLLCFCKPARALPPPPPKLRVNTGVIPKLSEIKDEIPLIYAVAPYAPDADGDIAWITKGTAKEIGARDRDAYDEGERKVNTLLRAEGFIDLCKIAEVCYAKRQLRGKDAGIGHGESADFDRSVPDPNRGDGAVGEVNDEKAFELLLDNGLTLRLQSYDQRTRDEWMTRLKDLVKYWRARDKEDLATIRRTRDANLKQLNLDEEMESIVGQFARKWEVSRSIASGEIFNVCGLSSCRAITMSGVLYRKPRRHATFNRYNVVLCHGELLTFHNTYRRSSGAELPHIHQERHLSLSLRDCYVYSGLITEDELLYQNQTFDSNTPGRHALPRVYQDGMTSHDGDTMTCFVIWHGMRRNIFKTKDDRGKTVRHRVTALGQTGKSIVFKARSRLERDAWVMSIGMEIERLNATTPEDIQVTA</sequence>
<feature type="region of interest" description="Disordered" evidence="1">
    <location>
        <begin position="276"/>
        <end position="336"/>
    </location>
</feature>
<dbReference type="HOGENOM" id="CLU_003938_0_0_1"/>
<dbReference type="Pfam" id="PF23207">
    <property type="entry name" value="PH_SPO71"/>
    <property type="match status" value="1"/>
</dbReference>
<keyword evidence="4" id="KW-1185">Reference proteome</keyword>
<organism evidence="3 4">
    <name type="scientific">Tuber melanosporum (strain Mel28)</name>
    <name type="common">Perigord black truffle</name>
    <dbReference type="NCBI Taxonomy" id="656061"/>
    <lineage>
        <taxon>Eukaryota</taxon>
        <taxon>Fungi</taxon>
        <taxon>Dikarya</taxon>
        <taxon>Ascomycota</taxon>
        <taxon>Pezizomycotina</taxon>
        <taxon>Pezizomycetes</taxon>
        <taxon>Pezizales</taxon>
        <taxon>Tuberaceae</taxon>
        <taxon>Tuber</taxon>
    </lineage>
</organism>
<dbReference type="GeneID" id="9187208"/>
<dbReference type="InParanoid" id="D5G6N9"/>
<dbReference type="FunCoup" id="D5G6N9">
    <property type="interactions" value="10"/>
</dbReference>
<dbReference type="SMART" id="SM01316">
    <property type="entry name" value="Spo7_2_N"/>
    <property type="match status" value="1"/>
</dbReference>
<evidence type="ECO:0000313" key="3">
    <source>
        <dbReference type="EMBL" id="CAZ80182.1"/>
    </source>
</evidence>
<reference evidence="3 4" key="1">
    <citation type="journal article" date="2010" name="Nature">
        <title>Perigord black truffle genome uncovers evolutionary origins and mechanisms of symbiosis.</title>
        <authorList>
            <person name="Martin F."/>
            <person name="Kohler A."/>
            <person name="Murat C."/>
            <person name="Balestrini R."/>
            <person name="Coutinho P.M."/>
            <person name="Jaillon O."/>
            <person name="Montanini B."/>
            <person name="Morin E."/>
            <person name="Noel B."/>
            <person name="Percudani R."/>
            <person name="Porcel B."/>
            <person name="Rubini A."/>
            <person name="Amicucci A."/>
            <person name="Amselem J."/>
            <person name="Anthouard V."/>
            <person name="Arcioni S."/>
            <person name="Artiguenave F."/>
            <person name="Aury J.M."/>
            <person name="Ballario P."/>
            <person name="Bolchi A."/>
            <person name="Brenna A."/>
            <person name="Brun A."/>
            <person name="Buee M."/>
            <person name="Cantarel B."/>
            <person name="Chevalier G."/>
            <person name="Couloux A."/>
            <person name="Da Silva C."/>
            <person name="Denoeud F."/>
            <person name="Duplessis S."/>
            <person name="Ghignone S."/>
            <person name="Hilselberger B."/>
            <person name="Iotti M."/>
            <person name="Marcais B."/>
            <person name="Mello A."/>
            <person name="Miranda M."/>
            <person name="Pacioni G."/>
            <person name="Quesneville H."/>
            <person name="Riccioni C."/>
            <person name="Ruotolo R."/>
            <person name="Splivallo R."/>
            <person name="Stocchi V."/>
            <person name="Tisserant E."/>
            <person name="Viscomi A.R."/>
            <person name="Zambonelli A."/>
            <person name="Zampieri E."/>
            <person name="Henrissat B."/>
            <person name="Lebrun M.H."/>
            <person name="Paolocci F."/>
            <person name="Bonfante P."/>
            <person name="Ottonello S."/>
            <person name="Wincker P."/>
        </authorList>
    </citation>
    <scope>NUCLEOTIDE SEQUENCE [LARGE SCALE GENOMIC DNA]</scope>
    <source>
        <strain evidence="3 4">Mel28</strain>
    </source>
</reference>
<proteinExistence type="predicted"/>
<dbReference type="PANTHER" id="PTHR28076">
    <property type="entry name" value="SPORULATION-SPECIFIC PROTEIN 71"/>
    <property type="match status" value="1"/>
</dbReference>
<name>D5G6N9_TUBMM</name>
<dbReference type="InterPro" id="IPR029217">
    <property type="entry name" value="Spo7_2_N"/>
</dbReference>
<dbReference type="SMART" id="SM00233">
    <property type="entry name" value="PH"/>
    <property type="match status" value="2"/>
</dbReference>
<dbReference type="PROSITE" id="PS50003">
    <property type="entry name" value="PH_DOMAIN"/>
    <property type="match status" value="2"/>
</dbReference>
<dbReference type="InterPro" id="IPR001849">
    <property type="entry name" value="PH_domain"/>
</dbReference>
<dbReference type="eggNOG" id="ENOG502QRAT">
    <property type="taxonomic scope" value="Eukaryota"/>
</dbReference>
<dbReference type="GO" id="GO:1902657">
    <property type="term" value="P:protein localization to prospore membrane"/>
    <property type="evidence" value="ECO:0007669"/>
    <property type="project" value="InterPro"/>
</dbReference>
<evidence type="ECO:0000259" key="2">
    <source>
        <dbReference type="PROSITE" id="PS50003"/>
    </source>
</evidence>
<feature type="compositionally biased region" description="Pro residues" evidence="1">
    <location>
        <begin position="323"/>
        <end position="334"/>
    </location>
</feature>
<dbReference type="AlphaFoldDB" id="D5G6N9"/>
<dbReference type="InterPro" id="IPR057379">
    <property type="entry name" value="PH_SPO71"/>
</dbReference>
<dbReference type="SUPFAM" id="SSF50729">
    <property type="entry name" value="PH domain-like"/>
    <property type="match status" value="1"/>
</dbReference>
<dbReference type="EMBL" id="FN430012">
    <property type="protein sequence ID" value="CAZ80182.1"/>
    <property type="molecule type" value="Genomic_DNA"/>
</dbReference>
<dbReference type="PANTHER" id="PTHR28076:SF1">
    <property type="entry name" value="PROSPORE MEMBRANE ADAPTER PROTEIN SPO71"/>
    <property type="match status" value="1"/>
</dbReference>
<protein>
    <submittedName>
        <fullName evidence="3">(Perigord truffle) hypothetical protein</fullName>
    </submittedName>
</protein>
<feature type="domain" description="PH" evidence="2">
    <location>
        <begin position="661"/>
        <end position="869"/>
    </location>
</feature>
<feature type="domain" description="PH" evidence="2">
    <location>
        <begin position="932"/>
        <end position="1097"/>
    </location>
</feature>
<dbReference type="RefSeq" id="XP_002836025.1">
    <property type="nucleotide sequence ID" value="XM_002835979.1"/>
</dbReference>
<feature type="compositionally biased region" description="Polar residues" evidence="1">
    <location>
        <begin position="155"/>
        <end position="168"/>
    </location>
</feature>
<evidence type="ECO:0000313" key="4">
    <source>
        <dbReference type="Proteomes" id="UP000006911"/>
    </source>
</evidence>
<dbReference type="InterPro" id="IPR040345">
    <property type="entry name" value="Mug56/Spo71"/>
</dbReference>
<dbReference type="InterPro" id="IPR039486">
    <property type="entry name" value="Mug56/Spo71_PH"/>
</dbReference>
<dbReference type="GO" id="GO:0005628">
    <property type="term" value="C:prospore membrane"/>
    <property type="evidence" value="ECO:0007669"/>
    <property type="project" value="TreeGrafter"/>
</dbReference>